<feature type="region of interest" description="Disordered" evidence="6">
    <location>
        <begin position="127"/>
        <end position="156"/>
    </location>
</feature>
<dbReference type="PANTHER" id="PTHR43304:SF1">
    <property type="entry name" value="PAC DOMAIN-CONTAINING PROTEIN"/>
    <property type="match status" value="1"/>
</dbReference>
<evidence type="ECO:0000259" key="8">
    <source>
        <dbReference type="PROSITE" id="PS50113"/>
    </source>
</evidence>
<protein>
    <recommendedName>
        <fullName evidence="2">histidine kinase</fullName>
        <ecNumber evidence="2">2.7.13.3</ecNumber>
    </recommendedName>
</protein>
<name>A0A2L0FB57_SORCE</name>
<dbReference type="PROSITE" id="PS50112">
    <property type="entry name" value="PAS"/>
    <property type="match status" value="2"/>
</dbReference>
<dbReference type="InterPro" id="IPR013655">
    <property type="entry name" value="PAS_fold_3"/>
</dbReference>
<dbReference type="PANTHER" id="PTHR43304">
    <property type="entry name" value="PHYTOCHROME-LIKE PROTEIN CPH1"/>
    <property type="match status" value="1"/>
</dbReference>
<dbReference type="InterPro" id="IPR001610">
    <property type="entry name" value="PAC"/>
</dbReference>
<reference evidence="10 11" key="1">
    <citation type="submission" date="2015-09" db="EMBL/GenBank/DDBJ databases">
        <title>Sorangium comparison.</title>
        <authorList>
            <person name="Zaburannyi N."/>
            <person name="Bunk B."/>
            <person name="Overmann J."/>
            <person name="Mueller R."/>
        </authorList>
    </citation>
    <scope>NUCLEOTIDE SEQUENCE [LARGE SCALE GENOMIC DNA]</scope>
    <source>
        <strain evidence="10 11">So ce26</strain>
    </source>
</reference>
<evidence type="ECO:0000259" key="7">
    <source>
        <dbReference type="PROSITE" id="PS50112"/>
    </source>
</evidence>
<dbReference type="RefSeq" id="WP_104986600.1">
    <property type="nucleotide sequence ID" value="NZ_CP012673.1"/>
</dbReference>
<feature type="domain" description="PAC" evidence="8">
    <location>
        <begin position="357"/>
        <end position="409"/>
    </location>
</feature>
<dbReference type="FunFam" id="3.30.450.20:FF:000099">
    <property type="entry name" value="Sensory box sensor histidine kinase"/>
    <property type="match status" value="1"/>
</dbReference>
<dbReference type="InterPro" id="IPR000700">
    <property type="entry name" value="PAS-assoc_C"/>
</dbReference>
<dbReference type="Proteomes" id="UP000238348">
    <property type="component" value="Chromosome"/>
</dbReference>
<dbReference type="PROSITE" id="PS50113">
    <property type="entry name" value="PAC"/>
    <property type="match status" value="2"/>
</dbReference>
<evidence type="ECO:0000256" key="5">
    <source>
        <dbReference type="ARBA" id="ARBA00022777"/>
    </source>
</evidence>
<dbReference type="SUPFAM" id="SSF52091">
    <property type="entry name" value="SpoIIaa-like"/>
    <property type="match status" value="1"/>
</dbReference>
<keyword evidence="5" id="KW-0418">Kinase</keyword>
<evidence type="ECO:0000256" key="2">
    <source>
        <dbReference type="ARBA" id="ARBA00012438"/>
    </source>
</evidence>
<dbReference type="AlphaFoldDB" id="A0A2L0FB57"/>
<feature type="domain" description="PAC" evidence="8">
    <location>
        <begin position="230"/>
        <end position="282"/>
    </location>
</feature>
<evidence type="ECO:0000256" key="6">
    <source>
        <dbReference type="SAM" id="MobiDB-lite"/>
    </source>
</evidence>
<feature type="domain" description="PAS" evidence="7">
    <location>
        <begin position="283"/>
        <end position="354"/>
    </location>
</feature>
<dbReference type="Gene3D" id="3.30.750.24">
    <property type="entry name" value="STAS domain"/>
    <property type="match status" value="1"/>
</dbReference>
<feature type="compositionally biased region" description="Basic and acidic residues" evidence="6">
    <location>
        <begin position="129"/>
        <end position="142"/>
    </location>
</feature>
<evidence type="ECO:0000256" key="4">
    <source>
        <dbReference type="ARBA" id="ARBA00022679"/>
    </source>
</evidence>
<keyword evidence="3" id="KW-0597">Phosphoprotein</keyword>
<dbReference type="SMART" id="SM00086">
    <property type="entry name" value="PAC"/>
    <property type="match status" value="2"/>
</dbReference>
<keyword evidence="4" id="KW-0808">Transferase</keyword>
<dbReference type="OrthoDB" id="341208at2"/>
<dbReference type="InterPro" id="IPR052162">
    <property type="entry name" value="Sensor_kinase/Photoreceptor"/>
</dbReference>
<evidence type="ECO:0000313" key="11">
    <source>
        <dbReference type="Proteomes" id="UP000238348"/>
    </source>
</evidence>
<feature type="domain" description="PAS" evidence="7">
    <location>
        <begin position="157"/>
        <end position="227"/>
    </location>
</feature>
<dbReference type="EC" id="2.7.13.3" evidence="2"/>
<feature type="compositionally biased region" description="Low complexity" evidence="6">
    <location>
        <begin position="147"/>
        <end position="156"/>
    </location>
</feature>
<dbReference type="InterPro" id="IPR036513">
    <property type="entry name" value="STAS_dom_sf"/>
</dbReference>
<proteinExistence type="predicted"/>
<sequence length="554" mass="61987">MARRVSGGAFDVSIPHSLVVRVSTGEGTASYRMRSTVTLHVTPKPWTPLAIFLDVAEPAPQSVELAAESPSEGEFQREQAEELRKVIVQLVRARLEASAAERLIDLLGPLGRALGAEGPVVWAAAASSARRERTDESGRPAEDAAEAEAQGESSGDVPEQLKFFAEAMPLQVWFARPDGRLSYLNQKVLQYFGRTQEQMIGEGWLGVLHPDDVQKTADIWIRCIQGGIPYQSEFRGRRADQTYREFAACAMPQRDRAGNVVRWIGACIDAADLLSTEAALRRSEARYRLFAEASNEGIWFWDFQDKTSEWSDRMIEMTGVPFQKDDSYESVIARIHPDDRGAFRTRLKRHFEVREPFEIEFRLRTSSDEYREFRARGKAQWDDKGVPIRMAGGIVDITEQKRAEAVMKERLEIIEQQQDAIRALSTPIIEVWEGVLTMPVFGALDGPRSQQMMEVLLEEVVRTGCRHTIIDLTGVSTLDNTTAEHIIKLINAVKLLGSQGIVVGIRPEVARTVVSLGVELSQIRTLSNLREALLFCMQASNTLPLQKSLPVGQR</sequence>
<dbReference type="Pfam" id="PF08447">
    <property type="entry name" value="PAS_3"/>
    <property type="match status" value="2"/>
</dbReference>
<dbReference type="Pfam" id="PF01740">
    <property type="entry name" value="STAS"/>
    <property type="match status" value="1"/>
</dbReference>
<evidence type="ECO:0000256" key="3">
    <source>
        <dbReference type="ARBA" id="ARBA00022553"/>
    </source>
</evidence>
<dbReference type="PROSITE" id="PS50801">
    <property type="entry name" value="STAS"/>
    <property type="match status" value="1"/>
</dbReference>
<dbReference type="GO" id="GO:0004673">
    <property type="term" value="F:protein histidine kinase activity"/>
    <property type="evidence" value="ECO:0007669"/>
    <property type="project" value="UniProtKB-EC"/>
</dbReference>
<dbReference type="SMART" id="SM00091">
    <property type="entry name" value="PAS"/>
    <property type="match status" value="2"/>
</dbReference>
<dbReference type="InterPro" id="IPR000014">
    <property type="entry name" value="PAS"/>
</dbReference>
<accession>A0A2L0FB57</accession>
<dbReference type="CDD" id="cd00130">
    <property type="entry name" value="PAS"/>
    <property type="match status" value="2"/>
</dbReference>
<organism evidence="10 11">
    <name type="scientific">Sorangium cellulosum</name>
    <name type="common">Polyangium cellulosum</name>
    <dbReference type="NCBI Taxonomy" id="56"/>
    <lineage>
        <taxon>Bacteria</taxon>
        <taxon>Pseudomonadati</taxon>
        <taxon>Myxococcota</taxon>
        <taxon>Polyangia</taxon>
        <taxon>Polyangiales</taxon>
        <taxon>Polyangiaceae</taxon>
        <taxon>Sorangium</taxon>
    </lineage>
</organism>
<gene>
    <name evidence="10" type="ORF">SOCE26_103350</name>
</gene>
<feature type="domain" description="STAS" evidence="9">
    <location>
        <begin position="425"/>
        <end position="536"/>
    </location>
</feature>
<dbReference type="EMBL" id="CP012673">
    <property type="protein sequence ID" value="AUX48794.1"/>
    <property type="molecule type" value="Genomic_DNA"/>
</dbReference>
<evidence type="ECO:0000256" key="1">
    <source>
        <dbReference type="ARBA" id="ARBA00000085"/>
    </source>
</evidence>
<dbReference type="InterPro" id="IPR035965">
    <property type="entry name" value="PAS-like_dom_sf"/>
</dbReference>
<comment type="catalytic activity">
    <reaction evidence="1">
        <text>ATP + protein L-histidine = ADP + protein N-phospho-L-histidine.</text>
        <dbReference type="EC" id="2.7.13.3"/>
    </reaction>
</comment>
<dbReference type="CDD" id="cd07041">
    <property type="entry name" value="STAS_RsbR_RsbS_like"/>
    <property type="match status" value="1"/>
</dbReference>
<evidence type="ECO:0000259" key="9">
    <source>
        <dbReference type="PROSITE" id="PS50801"/>
    </source>
</evidence>
<dbReference type="Gene3D" id="3.30.450.20">
    <property type="entry name" value="PAS domain"/>
    <property type="match status" value="2"/>
</dbReference>
<dbReference type="InterPro" id="IPR002645">
    <property type="entry name" value="STAS_dom"/>
</dbReference>
<evidence type="ECO:0000313" key="10">
    <source>
        <dbReference type="EMBL" id="AUX48794.1"/>
    </source>
</evidence>
<dbReference type="NCBIfam" id="TIGR00229">
    <property type="entry name" value="sensory_box"/>
    <property type="match status" value="2"/>
</dbReference>
<dbReference type="SUPFAM" id="SSF55785">
    <property type="entry name" value="PYP-like sensor domain (PAS domain)"/>
    <property type="match status" value="2"/>
</dbReference>